<comment type="caution">
    <text evidence="2">The sequence shown here is derived from an EMBL/GenBank/DDBJ whole genome shotgun (WGS) entry which is preliminary data.</text>
</comment>
<accession>A0A8J8T4B2</accession>
<evidence type="ECO:0008006" key="4">
    <source>
        <dbReference type="Google" id="ProtNLM"/>
    </source>
</evidence>
<dbReference type="SUPFAM" id="SSF57850">
    <property type="entry name" value="RING/U-box"/>
    <property type="match status" value="1"/>
</dbReference>
<protein>
    <recommendedName>
        <fullName evidence="4">RING-type domain-containing protein</fullName>
    </recommendedName>
</protein>
<evidence type="ECO:0000313" key="3">
    <source>
        <dbReference type="Proteomes" id="UP000785679"/>
    </source>
</evidence>
<gene>
    <name evidence="2" type="ORF">FGO68_gene10304</name>
</gene>
<feature type="coiled-coil region" evidence="1">
    <location>
        <begin position="149"/>
        <end position="183"/>
    </location>
</feature>
<sequence length="242" mass="27660">MSENVNPNQAFRAPNNTFRPMIEGSGEPHYMHYAQQLAQQQPTGDAGGGGNNNSSQFKSFKCNVCYMQQGLMMVQCGCFYCENCYLDAYNSNLEEQKCISCSKIMGQVFDMRKRDDLKRIASNIQNPHEIMQKVINAIKFQELHTKKYIAHLEKQLHQGRVQISNLKKDNQELRDQLNTHQKRANHRMMQGGPASIRPQIDAPQSLQWADLVPMQCLHFPSKMRKGEDLSQVESLAPQDPLS</sequence>
<keyword evidence="1" id="KW-0175">Coiled coil</keyword>
<dbReference type="AlphaFoldDB" id="A0A8J8T4B2"/>
<evidence type="ECO:0000313" key="2">
    <source>
        <dbReference type="EMBL" id="TNV81305.1"/>
    </source>
</evidence>
<proteinExistence type="predicted"/>
<dbReference type="EMBL" id="RRYP01006313">
    <property type="protein sequence ID" value="TNV81305.1"/>
    <property type="molecule type" value="Genomic_DNA"/>
</dbReference>
<keyword evidence="3" id="KW-1185">Reference proteome</keyword>
<evidence type="ECO:0000256" key="1">
    <source>
        <dbReference type="SAM" id="Coils"/>
    </source>
</evidence>
<reference evidence="2" key="1">
    <citation type="submission" date="2019-06" db="EMBL/GenBank/DDBJ databases">
        <authorList>
            <person name="Zheng W."/>
        </authorList>
    </citation>
    <scope>NUCLEOTIDE SEQUENCE</scope>
    <source>
        <strain evidence="2">QDHG01</strain>
    </source>
</reference>
<dbReference type="Proteomes" id="UP000785679">
    <property type="component" value="Unassembled WGS sequence"/>
</dbReference>
<name>A0A8J8T4B2_HALGN</name>
<organism evidence="2 3">
    <name type="scientific">Halteria grandinella</name>
    <dbReference type="NCBI Taxonomy" id="5974"/>
    <lineage>
        <taxon>Eukaryota</taxon>
        <taxon>Sar</taxon>
        <taxon>Alveolata</taxon>
        <taxon>Ciliophora</taxon>
        <taxon>Intramacronucleata</taxon>
        <taxon>Spirotrichea</taxon>
        <taxon>Stichotrichia</taxon>
        <taxon>Sporadotrichida</taxon>
        <taxon>Halteriidae</taxon>
        <taxon>Halteria</taxon>
    </lineage>
</organism>